<dbReference type="RefSeq" id="XP_009223256.1">
    <property type="nucleotide sequence ID" value="XM_009224992.1"/>
</dbReference>
<dbReference type="Proteomes" id="UP000006039">
    <property type="component" value="Unassembled WGS sequence"/>
</dbReference>
<dbReference type="VEuPathDB" id="FungiDB:GGTG_07168"/>
<reference evidence="2" key="2">
    <citation type="submission" date="2010-07" db="EMBL/GenBank/DDBJ databases">
        <authorList>
            <consortium name="The Broad Institute Genome Sequencing Platform"/>
            <consortium name="Broad Institute Genome Sequencing Center for Infectious Disease"/>
            <person name="Ma L.-J."/>
            <person name="Dead R."/>
            <person name="Young S."/>
            <person name="Zeng Q."/>
            <person name="Koehrsen M."/>
            <person name="Alvarado L."/>
            <person name="Berlin A."/>
            <person name="Chapman S.B."/>
            <person name="Chen Z."/>
            <person name="Freedman E."/>
            <person name="Gellesch M."/>
            <person name="Goldberg J."/>
            <person name="Griggs A."/>
            <person name="Gujja S."/>
            <person name="Heilman E.R."/>
            <person name="Heiman D."/>
            <person name="Hepburn T."/>
            <person name="Howarth C."/>
            <person name="Jen D."/>
            <person name="Larson L."/>
            <person name="Mehta T."/>
            <person name="Neiman D."/>
            <person name="Pearson M."/>
            <person name="Roberts A."/>
            <person name="Saif S."/>
            <person name="Shea T."/>
            <person name="Shenoy N."/>
            <person name="Sisk P."/>
            <person name="Stolte C."/>
            <person name="Sykes S."/>
            <person name="Walk T."/>
            <person name="White J."/>
            <person name="Yandava C."/>
            <person name="Haas B."/>
            <person name="Nusbaum C."/>
            <person name="Birren B."/>
        </authorList>
    </citation>
    <scope>NUCLEOTIDE SEQUENCE</scope>
    <source>
        <strain evidence="2">R3-111a-1</strain>
    </source>
</reference>
<dbReference type="eggNOG" id="ENOG502RNAR">
    <property type="taxonomic scope" value="Eukaryota"/>
</dbReference>
<dbReference type="EMBL" id="GL385397">
    <property type="protein sequence ID" value="EJT77256.1"/>
    <property type="molecule type" value="Genomic_DNA"/>
</dbReference>
<gene>
    <name evidence="3" type="primary">20347626</name>
    <name evidence="2" type="ORF">GGTG_07168</name>
</gene>
<dbReference type="EnsemblFungi" id="EJT77256">
    <property type="protein sequence ID" value="EJT77256"/>
    <property type="gene ID" value="GGTG_07168"/>
</dbReference>
<reference evidence="4" key="1">
    <citation type="submission" date="2010-07" db="EMBL/GenBank/DDBJ databases">
        <title>The genome sequence of Gaeumannomyces graminis var. tritici strain R3-111a-1.</title>
        <authorList>
            <consortium name="The Broad Institute Genome Sequencing Platform"/>
            <person name="Ma L.-J."/>
            <person name="Dead R."/>
            <person name="Young S."/>
            <person name="Zeng Q."/>
            <person name="Koehrsen M."/>
            <person name="Alvarado L."/>
            <person name="Berlin A."/>
            <person name="Chapman S.B."/>
            <person name="Chen Z."/>
            <person name="Freedman E."/>
            <person name="Gellesch M."/>
            <person name="Goldberg J."/>
            <person name="Griggs A."/>
            <person name="Gujja S."/>
            <person name="Heilman E.R."/>
            <person name="Heiman D."/>
            <person name="Hepburn T."/>
            <person name="Howarth C."/>
            <person name="Jen D."/>
            <person name="Larson L."/>
            <person name="Mehta T."/>
            <person name="Neiman D."/>
            <person name="Pearson M."/>
            <person name="Roberts A."/>
            <person name="Saif S."/>
            <person name="Shea T."/>
            <person name="Shenoy N."/>
            <person name="Sisk P."/>
            <person name="Stolte C."/>
            <person name="Sykes S."/>
            <person name="Walk T."/>
            <person name="White J."/>
            <person name="Yandava C."/>
            <person name="Haas B."/>
            <person name="Nusbaum C."/>
            <person name="Birren B."/>
        </authorList>
    </citation>
    <scope>NUCLEOTIDE SEQUENCE [LARGE SCALE GENOMIC DNA]</scope>
    <source>
        <strain evidence="4">R3-111a-1</strain>
    </source>
</reference>
<reference evidence="3" key="4">
    <citation type="journal article" date="2015" name="G3 (Bethesda)">
        <title>Genome sequences of three phytopathogenic species of the Magnaporthaceae family of fungi.</title>
        <authorList>
            <person name="Okagaki L.H."/>
            <person name="Nunes C.C."/>
            <person name="Sailsbery J."/>
            <person name="Clay B."/>
            <person name="Brown D."/>
            <person name="John T."/>
            <person name="Oh Y."/>
            <person name="Young N."/>
            <person name="Fitzgerald M."/>
            <person name="Haas B.J."/>
            <person name="Zeng Q."/>
            <person name="Young S."/>
            <person name="Adiconis X."/>
            <person name="Fan L."/>
            <person name="Levin J.Z."/>
            <person name="Mitchell T.K."/>
            <person name="Okubara P.A."/>
            <person name="Farman M.L."/>
            <person name="Kohn L.M."/>
            <person name="Birren B."/>
            <person name="Ma L.-J."/>
            <person name="Dean R.A."/>
        </authorList>
    </citation>
    <scope>NUCLEOTIDE SEQUENCE</scope>
    <source>
        <strain evidence="3">R3-111a-1</strain>
    </source>
</reference>
<dbReference type="HOGENOM" id="CLU_980187_0_0_1"/>
<evidence type="ECO:0000313" key="4">
    <source>
        <dbReference type="Proteomes" id="UP000006039"/>
    </source>
</evidence>
<evidence type="ECO:0000256" key="1">
    <source>
        <dbReference type="SAM" id="MobiDB-lite"/>
    </source>
</evidence>
<name>J3P0X2_GAET3</name>
<feature type="region of interest" description="Disordered" evidence="1">
    <location>
        <begin position="1"/>
        <end position="22"/>
    </location>
</feature>
<feature type="compositionally biased region" description="Basic residues" evidence="1">
    <location>
        <begin position="50"/>
        <end position="61"/>
    </location>
</feature>
<proteinExistence type="predicted"/>
<reference evidence="3" key="5">
    <citation type="submission" date="2018-04" db="UniProtKB">
        <authorList>
            <consortium name="EnsemblFungi"/>
        </authorList>
    </citation>
    <scope>IDENTIFICATION</scope>
    <source>
        <strain evidence="3">R3-111a-1</strain>
    </source>
</reference>
<organism evidence="2">
    <name type="scientific">Gaeumannomyces tritici (strain R3-111a-1)</name>
    <name type="common">Wheat and barley take-all root rot fungus</name>
    <name type="synonym">Gaeumannomyces graminis var. tritici</name>
    <dbReference type="NCBI Taxonomy" id="644352"/>
    <lineage>
        <taxon>Eukaryota</taxon>
        <taxon>Fungi</taxon>
        <taxon>Dikarya</taxon>
        <taxon>Ascomycota</taxon>
        <taxon>Pezizomycotina</taxon>
        <taxon>Sordariomycetes</taxon>
        <taxon>Sordariomycetidae</taxon>
        <taxon>Magnaporthales</taxon>
        <taxon>Magnaporthaceae</taxon>
        <taxon>Gaeumannomyces</taxon>
    </lineage>
</organism>
<protein>
    <submittedName>
        <fullName evidence="2 3">Uncharacterized protein</fullName>
    </submittedName>
</protein>
<sequence length="284" mass="31544">MMPSWPGIDPSTPAICPRGLGKSPLQLQIPTDNLPTLRRAIGPSAFRRGRTAHHVPPRTHFRGSIARCPRGPSTPSTPPRLARFATTVKPSLGAPSVARRHRISIIAGTIAPGVYHWLFGTLPRLPHSFRSASGRRRELQTPTPGGLSICNSEPGLGIFGIATAIIELYQMWRAWKEVPDRFQKLLVLLNDVAGKIKFVRSLRFAERELTSHIVRLNMMYNERNTRIRVAKINAKFEAHIGSAENGKVKLLCHLKAWADKETHAEAIQELEAYRGLLSGDINKS</sequence>
<reference evidence="2" key="3">
    <citation type="submission" date="2010-09" db="EMBL/GenBank/DDBJ databases">
        <title>Annotation of Gaeumannomyces graminis var. tritici R3-111a-1.</title>
        <authorList>
            <consortium name="The Broad Institute Genome Sequencing Platform"/>
            <person name="Ma L.-J."/>
            <person name="Dead R."/>
            <person name="Young S.K."/>
            <person name="Zeng Q."/>
            <person name="Gargeya S."/>
            <person name="Fitzgerald M."/>
            <person name="Haas B."/>
            <person name="Abouelleil A."/>
            <person name="Alvarado L."/>
            <person name="Arachchi H.M."/>
            <person name="Berlin A."/>
            <person name="Brown A."/>
            <person name="Chapman S.B."/>
            <person name="Chen Z."/>
            <person name="Dunbar C."/>
            <person name="Freedman E."/>
            <person name="Gearin G."/>
            <person name="Gellesch M."/>
            <person name="Goldberg J."/>
            <person name="Griggs A."/>
            <person name="Gujja S."/>
            <person name="Heiman D."/>
            <person name="Howarth C."/>
            <person name="Larson L."/>
            <person name="Lui A."/>
            <person name="MacDonald P.J.P."/>
            <person name="Mehta T."/>
            <person name="Montmayeur A."/>
            <person name="Murphy C."/>
            <person name="Neiman D."/>
            <person name="Pearson M."/>
            <person name="Priest M."/>
            <person name="Roberts A."/>
            <person name="Saif S."/>
            <person name="Shea T."/>
            <person name="Shenoy N."/>
            <person name="Sisk P."/>
            <person name="Stolte C."/>
            <person name="Sykes S."/>
            <person name="Yandava C."/>
            <person name="Wortman J."/>
            <person name="Nusbaum C."/>
            <person name="Birren B."/>
        </authorList>
    </citation>
    <scope>NUCLEOTIDE SEQUENCE</scope>
    <source>
        <strain evidence="2">R3-111a-1</strain>
    </source>
</reference>
<evidence type="ECO:0000313" key="2">
    <source>
        <dbReference type="EMBL" id="EJT77256.1"/>
    </source>
</evidence>
<dbReference type="GeneID" id="20347626"/>
<feature type="region of interest" description="Disordered" evidence="1">
    <location>
        <begin position="50"/>
        <end position="78"/>
    </location>
</feature>
<accession>J3P0X2</accession>
<evidence type="ECO:0000313" key="3">
    <source>
        <dbReference type="EnsemblFungi" id="EJT77256"/>
    </source>
</evidence>
<keyword evidence="4" id="KW-1185">Reference proteome</keyword>
<dbReference type="AlphaFoldDB" id="J3P0X2"/>